<proteinExistence type="inferred from homology"/>
<dbReference type="PRINTS" id="PR00690">
    <property type="entry name" value="ADHESNFAMILY"/>
</dbReference>
<organism evidence="5 6">
    <name type="scientific">Sarcina ventriculi</name>
    <name type="common">Clostridium ventriculi</name>
    <dbReference type="NCBI Taxonomy" id="1267"/>
    <lineage>
        <taxon>Bacteria</taxon>
        <taxon>Bacillati</taxon>
        <taxon>Bacillota</taxon>
        <taxon>Clostridia</taxon>
        <taxon>Eubacteriales</taxon>
        <taxon>Clostridiaceae</taxon>
        <taxon>Sarcina</taxon>
    </lineage>
</organism>
<comment type="caution">
    <text evidence="5">The sequence shown here is derived from an EMBL/GenBank/DDBJ whole genome shotgun (WGS) entry which is preliminary data.</text>
</comment>
<dbReference type="InterPro" id="IPR006128">
    <property type="entry name" value="Lipoprotein_PsaA-like"/>
</dbReference>
<keyword evidence="3" id="KW-0732">Signal</keyword>
<dbReference type="InterPro" id="IPR006127">
    <property type="entry name" value="ZnuA-like"/>
</dbReference>
<evidence type="ECO:0000256" key="1">
    <source>
        <dbReference type="ARBA" id="ARBA00011028"/>
    </source>
</evidence>
<dbReference type="Pfam" id="PF01297">
    <property type="entry name" value="ZnuA"/>
    <property type="match status" value="1"/>
</dbReference>
<dbReference type="RefSeq" id="WP_070101199.1">
    <property type="nucleotide sequence ID" value="NZ_CABIXL010000005.1"/>
</dbReference>
<dbReference type="EMBL" id="CYZR01000005">
    <property type="protein sequence ID" value="CUO03159.1"/>
    <property type="molecule type" value="Genomic_DNA"/>
</dbReference>
<accession>A0ABP2ASR6</accession>
<dbReference type="InterPro" id="IPR006129">
    <property type="entry name" value="AdhesinB"/>
</dbReference>
<evidence type="ECO:0000313" key="5">
    <source>
        <dbReference type="EMBL" id="CUO03159.1"/>
    </source>
</evidence>
<dbReference type="SUPFAM" id="SSF53807">
    <property type="entry name" value="Helical backbone' metal receptor"/>
    <property type="match status" value="1"/>
</dbReference>
<dbReference type="InterPro" id="IPR050492">
    <property type="entry name" value="Bact_metal-bind_prot9"/>
</dbReference>
<protein>
    <submittedName>
        <fullName evidence="5">Probable zinc transport system zinc-binding lipoprotein AdcA</fullName>
    </submittedName>
</protein>
<evidence type="ECO:0000256" key="3">
    <source>
        <dbReference type="ARBA" id="ARBA00022729"/>
    </source>
</evidence>
<gene>
    <name evidence="5" type="primary">adcA</name>
    <name evidence="5" type="ORF">ERS852473_01717</name>
</gene>
<keyword evidence="6" id="KW-1185">Reference proteome</keyword>
<dbReference type="Gene3D" id="3.40.50.1980">
    <property type="entry name" value="Nitrogenase molybdenum iron protein domain"/>
    <property type="match status" value="2"/>
</dbReference>
<dbReference type="PANTHER" id="PTHR42953:SF3">
    <property type="entry name" value="HIGH-AFFINITY ZINC UPTAKE SYSTEM PROTEIN ZNUA"/>
    <property type="match status" value="1"/>
</dbReference>
<dbReference type="PRINTS" id="PR00691">
    <property type="entry name" value="ADHESINB"/>
</dbReference>
<keyword evidence="2 4" id="KW-0813">Transport</keyword>
<reference evidence="5 6" key="1">
    <citation type="submission" date="2015-09" db="EMBL/GenBank/DDBJ databases">
        <authorList>
            <consortium name="Pathogen Informatics"/>
            <person name="Wu L."/>
            <person name="Ma J."/>
        </authorList>
    </citation>
    <scope>NUCLEOTIDE SEQUENCE [LARGE SCALE GENOMIC DNA]</scope>
    <source>
        <strain evidence="5 6">2789STDY5834858</strain>
    </source>
</reference>
<name>A0ABP2ASR6_SARVE</name>
<dbReference type="PROSITE" id="PS51257">
    <property type="entry name" value="PROKAR_LIPOPROTEIN"/>
    <property type="match status" value="1"/>
</dbReference>
<dbReference type="PANTHER" id="PTHR42953">
    <property type="entry name" value="HIGH-AFFINITY ZINC UPTAKE SYSTEM PROTEIN ZNUA-RELATED"/>
    <property type="match status" value="1"/>
</dbReference>
<comment type="similarity">
    <text evidence="1 4">Belongs to the bacterial solute-binding protein 9 family.</text>
</comment>
<evidence type="ECO:0000256" key="4">
    <source>
        <dbReference type="RuleBase" id="RU003512"/>
    </source>
</evidence>
<evidence type="ECO:0000313" key="6">
    <source>
        <dbReference type="Proteomes" id="UP000095488"/>
    </source>
</evidence>
<evidence type="ECO:0000256" key="2">
    <source>
        <dbReference type="ARBA" id="ARBA00022448"/>
    </source>
</evidence>
<sequence>MLKKIMMATVLIIPTFFIGCNKVETAFDTDLEKIQVVTSIEPIREVTQIIGGDRIITKNIIKNGIDPHDYEPTSKDLITLNNSQIFLYNGLGMEEWVNKVVDSIKDMEVVVINTSENVDVIDENGNSIDNYNESMTKKKVDPHIWLSLTQCKVQSLNIKNALKSIDLENSNYYEDNYNEFVSKIDSLYTEYKEKFDSLKNKNFVTSHTAFGYLCKDFGLNQVSIEELFGEGEITPSMLKDLVNFCKENNVTTVFMPEVASRRLSETLANEANVKVVKIHSLESIPQNLTYLEAMRENLNIIYESLSR</sequence>
<dbReference type="Proteomes" id="UP000095488">
    <property type="component" value="Unassembled WGS sequence"/>
</dbReference>
<keyword evidence="5" id="KW-0449">Lipoprotein</keyword>